<proteinExistence type="predicted"/>
<dbReference type="InterPro" id="IPR010734">
    <property type="entry name" value="Copine_C"/>
</dbReference>
<sequence length="324" mass="36243">MAACQSIPDKFNNIYEVKNALNNAGLESANLIIGIDFTKSNEWTGRCSFDGKSLHQTCGPVQNPYQHVISVLGSTLLGYDDDKKIPCFGFGDASTHDQRVFSFYHHERPCDGVEGVLRRYKELLPHITLSGPTSFAPLIHAAIDIVKNSGNQFHILLIVADGQVTGTSAFQRGILTQQERETIDAIVTASNYPLSIIMVGVGDGPWNTMEAFDDAIPVRKFDNFQFVNYTEIMAEYRDATSRDIALAVEALMELPEQYEQIKNMNWIRESPFSIRNSVNVIPPPIPVTQEYQSSKPSPQVCYGNIQPPPNHFKARRHHRMVANS</sequence>
<evidence type="ECO:0000313" key="3">
    <source>
        <dbReference type="Proteomes" id="UP000825935"/>
    </source>
</evidence>
<protein>
    <recommendedName>
        <fullName evidence="1">Copine C-terminal domain-containing protein</fullName>
    </recommendedName>
</protein>
<dbReference type="SUPFAM" id="SSF53300">
    <property type="entry name" value="vWA-like"/>
    <property type="match status" value="1"/>
</dbReference>
<comment type="caution">
    <text evidence="2">The sequence shown here is derived from an EMBL/GenBank/DDBJ whole genome shotgun (WGS) entry which is preliminary data.</text>
</comment>
<feature type="domain" description="Copine C-terminal" evidence="1">
    <location>
        <begin position="53"/>
        <end position="268"/>
    </location>
</feature>
<gene>
    <name evidence="2" type="ORF">KP509_06G023900</name>
</gene>
<reference evidence="2" key="1">
    <citation type="submission" date="2021-08" db="EMBL/GenBank/DDBJ databases">
        <title>WGS assembly of Ceratopteris richardii.</title>
        <authorList>
            <person name="Marchant D.B."/>
            <person name="Chen G."/>
            <person name="Jenkins J."/>
            <person name="Shu S."/>
            <person name="Leebens-Mack J."/>
            <person name="Grimwood J."/>
            <person name="Schmutz J."/>
            <person name="Soltis P."/>
            <person name="Soltis D."/>
            <person name="Chen Z.-H."/>
        </authorList>
    </citation>
    <scope>NUCLEOTIDE SEQUENCE</scope>
    <source>
        <strain evidence="2">Whitten #5841</strain>
        <tissue evidence="2">Leaf</tissue>
    </source>
</reference>
<dbReference type="EMBL" id="CM035411">
    <property type="protein sequence ID" value="KAH7434577.1"/>
    <property type="molecule type" value="Genomic_DNA"/>
</dbReference>
<dbReference type="InterPro" id="IPR052079">
    <property type="entry name" value="E3_ligase/Copine_domain"/>
</dbReference>
<evidence type="ECO:0000259" key="1">
    <source>
        <dbReference type="Pfam" id="PF07002"/>
    </source>
</evidence>
<name>A0A8T2UL31_CERRI</name>
<evidence type="ECO:0000313" key="2">
    <source>
        <dbReference type="EMBL" id="KAH7434576.1"/>
    </source>
</evidence>
<dbReference type="EMBL" id="CM035411">
    <property type="protein sequence ID" value="KAH7434576.1"/>
    <property type="molecule type" value="Genomic_DNA"/>
</dbReference>
<organism evidence="2 3">
    <name type="scientific">Ceratopteris richardii</name>
    <name type="common">Triangle waterfern</name>
    <dbReference type="NCBI Taxonomy" id="49495"/>
    <lineage>
        <taxon>Eukaryota</taxon>
        <taxon>Viridiplantae</taxon>
        <taxon>Streptophyta</taxon>
        <taxon>Embryophyta</taxon>
        <taxon>Tracheophyta</taxon>
        <taxon>Polypodiopsida</taxon>
        <taxon>Polypodiidae</taxon>
        <taxon>Polypodiales</taxon>
        <taxon>Pteridineae</taxon>
        <taxon>Pteridaceae</taxon>
        <taxon>Parkerioideae</taxon>
        <taxon>Ceratopteris</taxon>
    </lineage>
</organism>
<accession>A0A8T2UL31</accession>
<dbReference type="GO" id="GO:0016567">
    <property type="term" value="P:protein ubiquitination"/>
    <property type="evidence" value="ECO:0007669"/>
    <property type="project" value="TreeGrafter"/>
</dbReference>
<dbReference type="PANTHER" id="PTHR45751">
    <property type="entry name" value="COPINE FAMILY PROTEIN 1"/>
    <property type="match status" value="1"/>
</dbReference>
<keyword evidence="3" id="KW-1185">Reference proteome</keyword>
<dbReference type="Pfam" id="PF07002">
    <property type="entry name" value="Copine"/>
    <property type="match status" value="1"/>
</dbReference>
<dbReference type="AlphaFoldDB" id="A0A8T2UL31"/>
<dbReference type="InterPro" id="IPR036465">
    <property type="entry name" value="vWFA_dom_sf"/>
</dbReference>
<dbReference type="Proteomes" id="UP000825935">
    <property type="component" value="Chromosome 6"/>
</dbReference>
<dbReference type="OMA" id="DAMEHYD"/>
<dbReference type="OrthoDB" id="5855668at2759"/>
<dbReference type="GO" id="GO:0004842">
    <property type="term" value="F:ubiquitin-protein transferase activity"/>
    <property type="evidence" value="ECO:0007669"/>
    <property type="project" value="TreeGrafter"/>
</dbReference>
<dbReference type="PANTHER" id="PTHR45751:SF11">
    <property type="entry name" value="COPINE FAMILY PROTEIN 2"/>
    <property type="match status" value="1"/>
</dbReference>
<dbReference type="GO" id="GO:0005634">
    <property type="term" value="C:nucleus"/>
    <property type="evidence" value="ECO:0007669"/>
    <property type="project" value="TreeGrafter"/>
</dbReference>